<feature type="region of interest" description="Disordered" evidence="2">
    <location>
        <begin position="162"/>
        <end position="300"/>
    </location>
</feature>
<evidence type="ECO:0000313" key="3">
    <source>
        <dbReference type="EMBL" id="PAV18951.1"/>
    </source>
</evidence>
<feature type="compositionally biased region" description="Polar residues" evidence="2">
    <location>
        <begin position="109"/>
        <end position="125"/>
    </location>
</feature>
<organism evidence="3 4">
    <name type="scientific">Pyrrhoderma noxium</name>
    <dbReference type="NCBI Taxonomy" id="2282107"/>
    <lineage>
        <taxon>Eukaryota</taxon>
        <taxon>Fungi</taxon>
        <taxon>Dikarya</taxon>
        <taxon>Basidiomycota</taxon>
        <taxon>Agaricomycotina</taxon>
        <taxon>Agaricomycetes</taxon>
        <taxon>Hymenochaetales</taxon>
        <taxon>Hymenochaetaceae</taxon>
        <taxon>Pyrrhoderma</taxon>
    </lineage>
</organism>
<feature type="compositionally biased region" description="Polar residues" evidence="2">
    <location>
        <begin position="168"/>
        <end position="189"/>
    </location>
</feature>
<feature type="compositionally biased region" description="Polar residues" evidence="2">
    <location>
        <begin position="199"/>
        <end position="226"/>
    </location>
</feature>
<feature type="coiled-coil region" evidence="1">
    <location>
        <begin position="488"/>
        <end position="536"/>
    </location>
</feature>
<keyword evidence="1" id="KW-0175">Coiled coil</keyword>
<gene>
    <name evidence="3" type="ORF">PNOK_0579400</name>
</gene>
<dbReference type="InParanoid" id="A0A286UH64"/>
<keyword evidence="4" id="KW-1185">Reference proteome</keyword>
<name>A0A286UH64_9AGAM</name>
<dbReference type="OrthoDB" id="2670565at2759"/>
<feature type="compositionally biased region" description="Basic and acidic residues" evidence="2">
    <location>
        <begin position="241"/>
        <end position="254"/>
    </location>
</feature>
<dbReference type="Proteomes" id="UP000217199">
    <property type="component" value="Unassembled WGS sequence"/>
</dbReference>
<feature type="compositionally biased region" description="Basic and acidic residues" evidence="2">
    <location>
        <begin position="264"/>
        <end position="275"/>
    </location>
</feature>
<evidence type="ECO:0000313" key="4">
    <source>
        <dbReference type="Proteomes" id="UP000217199"/>
    </source>
</evidence>
<accession>A0A286UH64</accession>
<proteinExistence type="predicted"/>
<sequence>MNNKEKTEVAERTINVHTTRPHEWVLDHVFSEEQCGKRVRTLFWKADKPGSSHFFIEFAHKDSVSMAQRSAVTGVTVHVLARNMNMYPIFDCLARGIDPPRKRTIMDTDVSQSGDNHSLSMSKEQAGSGPSAPKRPRIYEEAVPSRTSPVPPLRDAQEKNLLARPIDSTPQIPRDTSQRGFTSGSSSKPTWPPTDTRRSQNVPSTVHTSIQSQKHPISRYQNNDQNVDGPVSPPRRPLANVKREDTRSQYRDAEFVYSNKYAHRRESDASTRRSSDASSKQPSDGMFKRSPDSYTPNSSLFSAASRQTDVDFSRPIDIKSLCDNDNLGAVIDSLRSSMAGPESWITVAVQYRRKDQSKKALAVTKTMIEVMKERGMQNTDLRPAFLLVAQCQHSIAHKERNDPETLESASSRFVHMLEWLRETYGSNTPVLDAISQAGNQQSLWPVEEDIKPNLSKPLAAPTTGLASSRSQYSQPSVVDKINSSGARIDAVSEENKSLRERLASLQADLSDARHTCLEAESKIRMAETKLTQSQEREHEYETWAIRETDARRRMEERFSEERGKWERRASDMREEGARDAMQELCSILTMTTRSSGSVLGSMRQFWEARGRNDLDGPSSSSVSSAL</sequence>
<evidence type="ECO:0000256" key="1">
    <source>
        <dbReference type="SAM" id="Coils"/>
    </source>
</evidence>
<comment type="caution">
    <text evidence="3">The sequence shown here is derived from an EMBL/GenBank/DDBJ whole genome shotgun (WGS) entry which is preliminary data.</text>
</comment>
<dbReference type="AlphaFoldDB" id="A0A286UH64"/>
<evidence type="ECO:0000256" key="2">
    <source>
        <dbReference type="SAM" id="MobiDB-lite"/>
    </source>
</evidence>
<protein>
    <submittedName>
        <fullName evidence="3">Uncharacterized protein</fullName>
    </submittedName>
</protein>
<reference evidence="3 4" key="1">
    <citation type="journal article" date="2017" name="Mol. Ecol.">
        <title>Comparative and population genomic landscape of Phellinus noxius: A hypervariable fungus causing root rot in trees.</title>
        <authorList>
            <person name="Chung C.L."/>
            <person name="Lee T.J."/>
            <person name="Akiba M."/>
            <person name="Lee H.H."/>
            <person name="Kuo T.H."/>
            <person name="Liu D."/>
            <person name="Ke H.M."/>
            <person name="Yokoi T."/>
            <person name="Roa M.B."/>
            <person name="Lu M.J."/>
            <person name="Chang Y.Y."/>
            <person name="Ann P.J."/>
            <person name="Tsai J.N."/>
            <person name="Chen C.Y."/>
            <person name="Tzean S.S."/>
            <person name="Ota Y."/>
            <person name="Hattori T."/>
            <person name="Sahashi N."/>
            <person name="Liou R.F."/>
            <person name="Kikuchi T."/>
            <person name="Tsai I.J."/>
        </authorList>
    </citation>
    <scope>NUCLEOTIDE SEQUENCE [LARGE SCALE GENOMIC DNA]</scope>
    <source>
        <strain evidence="3 4">FFPRI411160</strain>
    </source>
</reference>
<feature type="region of interest" description="Disordered" evidence="2">
    <location>
        <begin position="103"/>
        <end position="136"/>
    </location>
</feature>
<dbReference type="EMBL" id="NBII01000005">
    <property type="protein sequence ID" value="PAV18951.1"/>
    <property type="molecule type" value="Genomic_DNA"/>
</dbReference>